<feature type="signal peptide" evidence="10">
    <location>
        <begin position="1"/>
        <end position="28"/>
    </location>
</feature>
<keyword evidence="13" id="KW-0675">Receptor</keyword>
<evidence type="ECO:0000256" key="9">
    <source>
        <dbReference type="RuleBase" id="RU003357"/>
    </source>
</evidence>
<comment type="subcellular location">
    <subcellularLocation>
        <location evidence="1 8">Cell outer membrane</location>
        <topology evidence="1 8">Multi-pass membrane protein</topology>
    </subcellularLocation>
</comment>
<evidence type="ECO:0000313" key="14">
    <source>
        <dbReference type="Proteomes" id="UP000002221"/>
    </source>
</evidence>
<feature type="chain" id="PRO_5003012158" evidence="10">
    <location>
        <begin position="29"/>
        <end position="1023"/>
    </location>
</feature>
<evidence type="ECO:0000256" key="2">
    <source>
        <dbReference type="ARBA" id="ARBA00022448"/>
    </source>
</evidence>
<keyword evidence="10" id="KW-0732">Signal</keyword>
<evidence type="ECO:0000259" key="12">
    <source>
        <dbReference type="Pfam" id="PF07715"/>
    </source>
</evidence>
<gene>
    <name evidence="13" type="ordered locus">Rmar_1762</name>
</gene>
<evidence type="ECO:0000256" key="5">
    <source>
        <dbReference type="ARBA" id="ARBA00023077"/>
    </source>
</evidence>
<dbReference type="NCBIfam" id="TIGR04057">
    <property type="entry name" value="SusC_RagA_signa"/>
    <property type="match status" value="1"/>
</dbReference>
<dbReference type="InterPro" id="IPR039426">
    <property type="entry name" value="TonB-dep_rcpt-like"/>
</dbReference>
<dbReference type="Pfam" id="PF00593">
    <property type="entry name" value="TonB_dep_Rec_b-barrel"/>
    <property type="match status" value="1"/>
</dbReference>
<evidence type="ECO:0000256" key="1">
    <source>
        <dbReference type="ARBA" id="ARBA00004571"/>
    </source>
</evidence>
<proteinExistence type="inferred from homology"/>
<dbReference type="NCBIfam" id="TIGR04056">
    <property type="entry name" value="OMP_RagA_SusC"/>
    <property type="match status" value="1"/>
</dbReference>
<dbReference type="FunFam" id="2.170.130.10:FF:000008">
    <property type="entry name" value="SusC/RagA family TonB-linked outer membrane protein"/>
    <property type="match status" value="1"/>
</dbReference>
<dbReference type="Gene3D" id="2.170.130.10">
    <property type="entry name" value="TonB-dependent receptor, plug domain"/>
    <property type="match status" value="1"/>
</dbReference>
<evidence type="ECO:0000256" key="3">
    <source>
        <dbReference type="ARBA" id="ARBA00022452"/>
    </source>
</evidence>
<dbReference type="Proteomes" id="UP000002221">
    <property type="component" value="Chromosome"/>
</dbReference>
<dbReference type="EMBL" id="CP001807">
    <property type="protein sequence ID" value="ACY48646.1"/>
    <property type="molecule type" value="Genomic_DNA"/>
</dbReference>
<dbReference type="Gene3D" id="2.40.170.20">
    <property type="entry name" value="TonB-dependent receptor, beta-barrel domain"/>
    <property type="match status" value="1"/>
</dbReference>
<dbReference type="PROSITE" id="PS52016">
    <property type="entry name" value="TONB_DEPENDENT_REC_3"/>
    <property type="match status" value="1"/>
</dbReference>
<dbReference type="STRING" id="518766.Rmar_1762"/>
<keyword evidence="14" id="KW-1185">Reference proteome</keyword>
<comment type="similarity">
    <text evidence="8 9">Belongs to the TonB-dependent receptor family.</text>
</comment>
<dbReference type="InterPro" id="IPR023997">
    <property type="entry name" value="TonB-dep_OMP_SusC/RagA_CS"/>
</dbReference>
<organism evidence="13 14">
    <name type="scientific">Rhodothermus marinus (strain ATCC 43812 / DSM 4252 / R-10)</name>
    <name type="common">Rhodothermus obamensis</name>
    <dbReference type="NCBI Taxonomy" id="518766"/>
    <lineage>
        <taxon>Bacteria</taxon>
        <taxon>Pseudomonadati</taxon>
        <taxon>Rhodothermota</taxon>
        <taxon>Rhodothermia</taxon>
        <taxon>Rhodothermales</taxon>
        <taxon>Rhodothermaceae</taxon>
        <taxon>Rhodothermus</taxon>
    </lineage>
</organism>
<evidence type="ECO:0000256" key="7">
    <source>
        <dbReference type="ARBA" id="ARBA00023237"/>
    </source>
</evidence>
<keyword evidence="7 8" id="KW-0998">Cell outer membrane</keyword>
<protein>
    <submittedName>
        <fullName evidence="13">TonB-dependent receptor plug</fullName>
    </submittedName>
</protein>
<name>D0MJI8_RHOM4</name>
<feature type="domain" description="TonB-dependent receptor-like beta-barrel" evidence="11">
    <location>
        <begin position="412"/>
        <end position="980"/>
    </location>
</feature>
<dbReference type="HOGENOM" id="CLU_004317_0_2_10"/>
<dbReference type="Gene3D" id="2.60.40.1120">
    <property type="entry name" value="Carboxypeptidase-like, regulatory domain"/>
    <property type="match status" value="1"/>
</dbReference>
<dbReference type="AlphaFoldDB" id="D0MJI8"/>
<dbReference type="InterPro" id="IPR037066">
    <property type="entry name" value="Plug_dom_sf"/>
</dbReference>
<dbReference type="InterPro" id="IPR000531">
    <property type="entry name" value="Beta-barrel_TonB"/>
</dbReference>
<evidence type="ECO:0000259" key="11">
    <source>
        <dbReference type="Pfam" id="PF00593"/>
    </source>
</evidence>
<evidence type="ECO:0000313" key="13">
    <source>
        <dbReference type="EMBL" id="ACY48646.1"/>
    </source>
</evidence>
<evidence type="ECO:0000256" key="8">
    <source>
        <dbReference type="PROSITE-ProRule" id="PRU01360"/>
    </source>
</evidence>
<dbReference type="OrthoDB" id="9768177at2"/>
<keyword evidence="2 8" id="KW-0813">Transport</keyword>
<dbReference type="SUPFAM" id="SSF56935">
    <property type="entry name" value="Porins"/>
    <property type="match status" value="1"/>
</dbReference>
<dbReference type="InterPro" id="IPR036942">
    <property type="entry name" value="Beta-barrel_TonB_sf"/>
</dbReference>
<feature type="domain" description="TonB-dependent receptor plug" evidence="12">
    <location>
        <begin position="124"/>
        <end position="249"/>
    </location>
</feature>
<evidence type="ECO:0000256" key="4">
    <source>
        <dbReference type="ARBA" id="ARBA00022692"/>
    </source>
</evidence>
<keyword evidence="6 8" id="KW-0472">Membrane</keyword>
<dbReference type="eggNOG" id="COG4206">
    <property type="taxonomic scope" value="Bacteria"/>
</dbReference>
<keyword evidence="3 8" id="KW-1134">Transmembrane beta strand</keyword>
<keyword evidence="5 9" id="KW-0798">TonB box</keyword>
<evidence type="ECO:0000256" key="6">
    <source>
        <dbReference type="ARBA" id="ARBA00023136"/>
    </source>
</evidence>
<dbReference type="Pfam" id="PF07715">
    <property type="entry name" value="Plug"/>
    <property type="match status" value="1"/>
</dbReference>
<dbReference type="InterPro" id="IPR023996">
    <property type="entry name" value="TonB-dep_OMP_SusC/RagA"/>
</dbReference>
<dbReference type="GO" id="GO:0009279">
    <property type="term" value="C:cell outer membrane"/>
    <property type="evidence" value="ECO:0007669"/>
    <property type="project" value="UniProtKB-SubCell"/>
</dbReference>
<sequence length="1023" mass="112255">MGTMRTLLSRMLGLSLLLACWNVSVVIAQPRTVTGTVSDATTGEPLPGVNIVVLGTMTGTTTDVEGRYQIEVPGPEAVLVFSFVGYEQVQEVVGDRTVINVRMQPTVEVLEEIVVVGYGVQRREDVTGSVATIDATEINQGVYTSPDQLLQGQVAGLTIISNNGEPGAGLNIRLRGGTSISASNDPLIVIDGVPIDNVRLMPEGAGIDGAPPPPRNPLSLINPNDIESITVLKDAAATAIYGSRGANGVILIETKKGRQGQLQVDYEGYISAASPYKKLELLNGEEYRRFVQEQVQAGNLSQDALNVLGDANTDWEEAVTRTGITHFHNLAFSGGTSQTRYRASVSYLNQQGHVISSGLERLTGRLNADHQAFDGRLRLQLNLTSSFQHDDLLPYNQTAGFEGGVFTNVYQMNPTYPIYADQNLDGTPALDGYFEIADGRTSVRNPVAMAEQVLDFVKTTRSLGNIGAELDLLPGLTARVNFGADRAQSSRRQYFPQQNPTGAQYEGRALQRSREHSSLTFQSYLTYRNTLAQAHNVELLGGYEFNEYMTEEFGVEGQGFVTDVTTYNAMQSASQLVKAGTFSYKEKSRLISFFTRLNYNYQSRYYLTGVLRYDGSSRFGEGNKWGLFPAISAAWRISGEPFMQGLDWLTDLRLKVGYGITGSQEIGNYLSLAQLGANESLQAVFDQQPYTGFAPVNYANPDLKWEETATFNIGLDYSLLNGKFSGTIEYYEKNTSNLLLEIPVPQPAPVPTRIENVGKTRNRGLEFSLDALAVDRPGLNVLFGLVFSTNRNEVVSLGGRDQIITGTVSGRGQSDTYAQILLPGEPIGTFYGPVFLGVDANGRQQFADLDGDGQVEITGDDRTIIGNAQPDFTYGFRTNIYWGNFDFYVFIRGEQGRDVFNNTALVYQTKSAVLQNQNFLKAALDDPDALDEPAIYSSRWIEDGSFIRLDNVTVGYTFNNLGPWSRYLRRARIYVSGQNLLVITPYSGYDPEVNTNAGLATLGIDYTNYPRARTFTVGISLGF</sequence>
<dbReference type="SUPFAM" id="SSF49464">
    <property type="entry name" value="Carboxypeptidase regulatory domain-like"/>
    <property type="match status" value="1"/>
</dbReference>
<dbReference type="Pfam" id="PF13715">
    <property type="entry name" value="CarbopepD_reg_2"/>
    <property type="match status" value="1"/>
</dbReference>
<dbReference type="InterPro" id="IPR008969">
    <property type="entry name" value="CarboxyPept-like_regulatory"/>
</dbReference>
<reference evidence="13 14" key="1">
    <citation type="journal article" date="2009" name="Stand. Genomic Sci.">
        <title>Complete genome sequence of Rhodothermus marinus type strain (R-10).</title>
        <authorList>
            <person name="Nolan M."/>
            <person name="Tindall B.J."/>
            <person name="Pomrenke H."/>
            <person name="Lapidus A."/>
            <person name="Copeland A."/>
            <person name="Glavina Del Rio T."/>
            <person name="Lucas S."/>
            <person name="Chen F."/>
            <person name="Tice H."/>
            <person name="Cheng J.F."/>
            <person name="Saunders E."/>
            <person name="Han C."/>
            <person name="Bruce D."/>
            <person name="Goodwin L."/>
            <person name="Chain P."/>
            <person name="Pitluck S."/>
            <person name="Ovchinikova G."/>
            <person name="Pati A."/>
            <person name="Ivanova N."/>
            <person name="Mavromatis K."/>
            <person name="Chen A."/>
            <person name="Palaniappan K."/>
            <person name="Land M."/>
            <person name="Hauser L."/>
            <person name="Chang Y.J."/>
            <person name="Jeffries C.D."/>
            <person name="Brettin T."/>
            <person name="Goker M."/>
            <person name="Bristow J."/>
            <person name="Eisen J.A."/>
            <person name="Markowitz V."/>
            <person name="Hugenholtz P."/>
            <person name="Kyrpides N.C."/>
            <person name="Klenk H.P."/>
            <person name="Detter J.C."/>
        </authorList>
    </citation>
    <scope>NUCLEOTIDE SEQUENCE [LARGE SCALE GENOMIC DNA]</scope>
    <source>
        <strain evidence="14">ATCC 43812 / DSM 4252 / R-10</strain>
    </source>
</reference>
<dbReference type="InterPro" id="IPR012910">
    <property type="entry name" value="Plug_dom"/>
</dbReference>
<dbReference type="KEGG" id="rmr:Rmar_1762"/>
<accession>D0MJI8</accession>
<keyword evidence="4 8" id="KW-0812">Transmembrane</keyword>
<evidence type="ECO:0000256" key="10">
    <source>
        <dbReference type="SAM" id="SignalP"/>
    </source>
</evidence>